<evidence type="ECO:0000313" key="2">
    <source>
        <dbReference type="Proteomes" id="UP000292886"/>
    </source>
</evidence>
<proteinExistence type="predicted"/>
<reference evidence="2" key="1">
    <citation type="submission" date="2019-03" db="EMBL/GenBank/DDBJ databases">
        <title>Weissella sp. 26KH-42 Genome sequencing.</title>
        <authorList>
            <person name="Heo J."/>
            <person name="Kim S.-J."/>
            <person name="Kim J.-S."/>
            <person name="Hong S.-B."/>
            <person name="Kwon S.-W."/>
        </authorList>
    </citation>
    <scope>NUCLEOTIDE SEQUENCE [LARGE SCALE GENOMIC DNA]</scope>
    <source>
        <strain evidence="2">26KH-42</strain>
    </source>
</reference>
<dbReference type="KEGG" id="wei:EQG49_00080"/>
<protein>
    <submittedName>
        <fullName evidence="1">Uncharacterized protein</fullName>
    </submittedName>
</protein>
<dbReference type="EMBL" id="CP037940">
    <property type="protein sequence ID" value="QBO34951.1"/>
    <property type="molecule type" value="Genomic_DNA"/>
</dbReference>
<dbReference type="Proteomes" id="UP000292886">
    <property type="component" value="Chromosome"/>
</dbReference>
<dbReference type="RefSeq" id="WP_133362031.1">
    <property type="nucleotide sequence ID" value="NZ_CP037940.1"/>
</dbReference>
<gene>
    <name evidence="1" type="ORF">EQG49_00080</name>
</gene>
<keyword evidence="2" id="KW-1185">Reference proteome</keyword>
<sequence length="79" mass="9270">MATSKWTSAQQKADKNYLADEAHARRKKLNSYKSAAKRYIELSDNVQELTEYMEIQQALFEKRLKELTVTDTEQLDNDK</sequence>
<accession>A0A4P6YQS3</accession>
<evidence type="ECO:0000313" key="1">
    <source>
        <dbReference type="EMBL" id="QBO34951.1"/>
    </source>
</evidence>
<name>A0A4P6YQS3_9LACO</name>
<organism evidence="1 2">
    <name type="scientific">Periweissella cryptocerci</name>
    <dbReference type="NCBI Taxonomy" id="2506420"/>
    <lineage>
        <taxon>Bacteria</taxon>
        <taxon>Bacillati</taxon>
        <taxon>Bacillota</taxon>
        <taxon>Bacilli</taxon>
        <taxon>Lactobacillales</taxon>
        <taxon>Lactobacillaceae</taxon>
        <taxon>Periweissella</taxon>
    </lineage>
</organism>
<dbReference type="AlphaFoldDB" id="A0A4P6YQS3"/>